<evidence type="ECO:0000256" key="3">
    <source>
        <dbReference type="ARBA" id="ARBA00023180"/>
    </source>
</evidence>
<protein>
    <submittedName>
        <fullName evidence="4">FG-GAP repeat protein</fullName>
    </submittedName>
</protein>
<evidence type="ECO:0000313" key="5">
    <source>
        <dbReference type="Proteomes" id="UP001595533"/>
    </source>
</evidence>
<accession>A0ABV7JE58</accession>
<dbReference type="SUPFAM" id="SSF50965">
    <property type="entry name" value="Galactose oxidase, central domain"/>
    <property type="match status" value="2"/>
</dbReference>
<evidence type="ECO:0000313" key="4">
    <source>
        <dbReference type="EMBL" id="MFC3194966.1"/>
    </source>
</evidence>
<dbReference type="SMART" id="SM00191">
    <property type="entry name" value="Int_alpha"/>
    <property type="match status" value="3"/>
</dbReference>
<dbReference type="EMBL" id="JBHRTS010000006">
    <property type="protein sequence ID" value="MFC3194966.1"/>
    <property type="molecule type" value="Genomic_DNA"/>
</dbReference>
<dbReference type="InterPro" id="IPR028994">
    <property type="entry name" value="Integrin_alpha_N"/>
</dbReference>
<dbReference type="InterPro" id="IPR013517">
    <property type="entry name" value="FG-GAP"/>
</dbReference>
<keyword evidence="1" id="KW-0732">Signal</keyword>
<gene>
    <name evidence="4" type="ORF">ACFODZ_12010</name>
</gene>
<evidence type="ECO:0000256" key="2">
    <source>
        <dbReference type="ARBA" id="ARBA00022737"/>
    </source>
</evidence>
<dbReference type="RefSeq" id="WP_077411924.1">
    <property type="nucleotide sequence ID" value="NZ_JBHRTS010000006.1"/>
</dbReference>
<keyword evidence="3" id="KW-0325">Glycoprotein</keyword>
<keyword evidence="2" id="KW-0677">Repeat</keyword>
<dbReference type="Pfam" id="PF14312">
    <property type="entry name" value="FG-GAP_2"/>
    <property type="match status" value="6"/>
</dbReference>
<dbReference type="Gene3D" id="2.130.10.130">
    <property type="entry name" value="Integrin alpha, N-terminal"/>
    <property type="match status" value="3"/>
</dbReference>
<reference evidence="5" key="1">
    <citation type="journal article" date="2019" name="Int. J. Syst. Evol. Microbiol.">
        <title>The Global Catalogue of Microorganisms (GCM) 10K type strain sequencing project: providing services to taxonomists for standard genome sequencing and annotation.</title>
        <authorList>
            <consortium name="The Broad Institute Genomics Platform"/>
            <consortium name="The Broad Institute Genome Sequencing Center for Infectious Disease"/>
            <person name="Wu L."/>
            <person name="Ma J."/>
        </authorList>
    </citation>
    <scope>NUCLEOTIDE SEQUENCE [LARGE SCALE GENOMIC DNA]</scope>
    <source>
        <strain evidence="5">KCTC 42953</strain>
    </source>
</reference>
<dbReference type="InterPro" id="IPR011043">
    <property type="entry name" value="Gal_Oxase/kelch_b-propeller"/>
</dbReference>
<dbReference type="PROSITE" id="PS51470">
    <property type="entry name" value="FG_GAP"/>
    <property type="match status" value="2"/>
</dbReference>
<proteinExistence type="predicted"/>
<comment type="caution">
    <text evidence="4">The sequence shown here is derived from an EMBL/GenBank/DDBJ whole genome shotgun (WGS) entry which is preliminary data.</text>
</comment>
<organism evidence="4 5">
    <name type="scientific">Marinicella sediminis</name>
    <dbReference type="NCBI Taxonomy" id="1792834"/>
    <lineage>
        <taxon>Bacteria</taxon>
        <taxon>Pseudomonadati</taxon>
        <taxon>Pseudomonadota</taxon>
        <taxon>Gammaproteobacteria</taxon>
        <taxon>Lysobacterales</taxon>
        <taxon>Marinicellaceae</taxon>
        <taxon>Marinicella</taxon>
    </lineage>
</organism>
<dbReference type="PANTHER" id="PTHR36220">
    <property type="entry name" value="UNNAMED PRODUCT"/>
    <property type="match status" value="1"/>
</dbReference>
<dbReference type="InterPro" id="IPR013519">
    <property type="entry name" value="Int_alpha_beta-p"/>
</dbReference>
<dbReference type="Proteomes" id="UP001595533">
    <property type="component" value="Unassembled WGS sequence"/>
</dbReference>
<dbReference type="PANTHER" id="PTHR36220:SF1">
    <property type="entry name" value="GAMMA TUBULIN COMPLEX COMPONENT C-TERMINAL DOMAIN-CONTAINING PROTEIN"/>
    <property type="match status" value="1"/>
</dbReference>
<name>A0ABV7JE58_9GAMM</name>
<sequence length="425" mass="45037">MNRHKTSSTLRLFGLIVLTLPPMVHGGPMLNSMSTASNNTSTLLYPETGYLDDRFGHAVAIDGSWALAGAPRDDDNGLEAGAAYLFLWSNNQWTQKAKLLAADGEAGDSFGYSVSLSGNTAVIGAVQDDDLGTDSGSAYVFEFDGLSWQQTAKLTSLDGQYIDFFGISISQSENRILIGASHHDAVAQSGGSAYVFELQGDQWVQTARLNAADGGQGDQFGHAVSLSGDRALIGAHQHQINGTPVGAAYLFEWHMGEWVESAKLSDPNGQYNDRFGIAVSLDDQQALIGATGKNLAQGAALVFAEDSFGWRHTATLTAMDGTSGDRFGSAVSLLDGSALIGAPYAHDNLTGAAYQFNQSAQLWQQNQPFQPDYVGDHVFGRSLDQSTGHIIIGATGMDASPSGAGAAHLHQQKLLHTGRLKKSAH</sequence>
<evidence type="ECO:0000256" key="1">
    <source>
        <dbReference type="ARBA" id="ARBA00022729"/>
    </source>
</evidence>
<keyword evidence="5" id="KW-1185">Reference proteome</keyword>